<dbReference type="GO" id="GO:0000178">
    <property type="term" value="C:exosome (RNase complex)"/>
    <property type="evidence" value="ECO:0007669"/>
    <property type="project" value="TreeGrafter"/>
</dbReference>
<gene>
    <name evidence="3" type="ORF">PENVUL_c001G10313</name>
</gene>
<feature type="compositionally biased region" description="Polar residues" evidence="1">
    <location>
        <begin position="918"/>
        <end position="930"/>
    </location>
</feature>
<proteinExistence type="predicted"/>
<dbReference type="InterPro" id="IPR039278">
    <property type="entry name" value="Red1"/>
</dbReference>
<accession>A0A1V6SED9</accession>
<feature type="region of interest" description="Disordered" evidence="1">
    <location>
        <begin position="536"/>
        <end position="597"/>
    </location>
</feature>
<sequence>MSDQPRSYGGHPKYAQQWPPVYPSMIPPNYPVSLDYSQMNHQPATNPGPTFDYNMASVNANSRIPGSSGPGNSAFVPPQFPFFNHFDASQFPPPFPPMPFAPMAYPPMPAGSSNAPIPYQGIDGHGSRQLSTPAVHLEDVSPHADTHREEGEVSEESDERSLQRTHKASRQDLDLEEGETISSSAQSARSSGSPYNPPLSVTADPSMVHHAMQSQRQDPPVTAPAPPPQKSAAQLRTQAQGALLSLAPHNIRFNELVAEGINPIILKRLYEEVGIKVATSPKQGPPVRQKVSAVATVAGKGLGSSKPAEVTKMTKENHSNTKLDLPVSQPSAQPAAPSSKAGKPLERKELIARMLAEKAAKATSKETSPTGSAKSTPPAIPVDEPRPAQKETTVKEKSKAQTELARQRIEELKRKTLLKTQKLAQANLPPTQLESPAPAIQHPLPLRPPMPESRHSSGLPGLLMTGLEQESHETPPSEPVQVIDVDSTPTSRATQRKRPRASDFDEPVAPPKKHFNPAATRFDPTDKLIIAISDDESLYGDDEDDNMELDSSPEQEPVPIVSSATVQPPVQSNLPATRASTSTPQAPSSLSDQGDIRLKDMEIQAMRRKIAELELRRKSKLAASRTQSPRTLDDSGASSSGRPSSVVAATSEEGKILIISCLPFHLSYWDIFILKYVRDKFYNSTNHHPDSLKTKPTTAPPPTLIPSPRGQLEALAEGTSTRESLEESHADDVANDAIERTAQTSASIESDSAGSAMQESDDSSSDSSDSSSESEDEPTSSPVQAHADSAIVSSFSEHMEIDSSERSASRSSPSAITHPSATSADEYVSQHRPSEQSQRELSTESDGYEPPEPDTEAQSEGSSYSPPPFSPALSGLVENTAGSAPSFDLTQADEELTNTPQVSDPLPRSDLQVGAPGTETSPTTSEQKFTPYTSPLRTFKAYRYHPHYTEDIPSGYRSLTYSHNIDSMKYMCPYELAGGVCNDRSCEFQHLRDMTLSEPLTSTDDKILVQMGSVREGQTEEEKEKYLAGLKEIINDLRRDKVKDFNTVASEIAAYRRRFLQDPSRVLSL</sequence>
<name>A0A1V6SED9_9EURO</name>
<feature type="compositionally biased region" description="Basic and acidic residues" evidence="1">
    <location>
        <begin position="312"/>
        <end position="321"/>
    </location>
</feature>
<comment type="caution">
    <text evidence="3">The sequence shown here is derived from an EMBL/GenBank/DDBJ whole genome shotgun (WGS) entry which is preliminary data.</text>
</comment>
<feature type="compositionally biased region" description="Basic and acidic residues" evidence="1">
    <location>
        <begin position="797"/>
        <end position="808"/>
    </location>
</feature>
<dbReference type="OrthoDB" id="1922977at2759"/>
<feature type="domain" description="Putative zinc-finger" evidence="2">
    <location>
        <begin position="971"/>
        <end position="992"/>
    </location>
</feature>
<feature type="compositionally biased region" description="Basic and acidic residues" evidence="1">
    <location>
        <begin position="828"/>
        <end position="842"/>
    </location>
</feature>
<dbReference type="PANTHER" id="PTHR21563:SF3">
    <property type="entry name" value="ZINC FINGER C3H1 DOMAIN-CONTAINING PROTEIN"/>
    <property type="match status" value="1"/>
</dbReference>
<feature type="region of interest" description="Disordered" evidence="1">
    <location>
        <begin position="686"/>
        <end position="930"/>
    </location>
</feature>
<dbReference type="Pfam" id="PF10650">
    <property type="entry name" value="zf-C3H1"/>
    <property type="match status" value="1"/>
</dbReference>
<feature type="region of interest" description="Disordered" evidence="1">
    <location>
        <begin position="619"/>
        <end position="646"/>
    </location>
</feature>
<dbReference type="STRING" id="29845.A0A1V6SED9"/>
<evidence type="ECO:0000259" key="2">
    <source>
        <dbReference type="Pfam" id="PF10650"/>
    </source>
</evidence>
<feature type="compositionally biased region" description="Basic and acidic residues" evidence="1">
    <location>
        <begin position="383"/>
        <end position="414"/>
    </location>
</feature>
<dbReference type="AlphaFoldDB" id="A0A1V6SED9"/>
<feature type="region of interest" description="Disordered" evidence="1">
    <location>
        <begin position="301"/>
        <end position="345"/>
    </location>
</feature>
<feature type="compositionally biased region" description="Low complexity" evidence="1">
    <location>
        <begin position="182"/>
        <end position="193"/>
    </location>
</feature>
<feature type="compositionally biased region" description="Low complexity" evidence="1">
    <location>
        <begin position="635"/>
        <end position="646"/>
    </location>
</feature>
<feature type="compositionally biased region" description="Acidic residues" evidence="1">
    <location>
        <begin position="846"/>
        <end position="857"/>
    </location>
</feature>
<dbReference type="PANTHER" id="PTHR21563">
    <property type="entry name" value="ZINC FINGER C3H1 DOMAIN-CONTAINING PROTEIN"/>
    <property type="match status" value="1"/>
</dbReference>
<feature type="compositionally biased region" description="Acidic residues" evidence="1">
    <location>
        <begin position="536"/>
        <end position="553"/>
    </location>
</feature>
<evidence type="ECO:0000313" key="4">
    <source>
        <dbReference type="Proteomes" id="UP000191518"/>
    </source>
</evidence>
<organism evidence="3 4">
    <name type="scientific">Penicillium vulpinum</name>
    <dbReference type="NCBI Taxonomy" id="29845"/>
    <lineage>
        <taxon>Eukaryota</taxon>
        <taxon>Fungi</taxon>
        <taxon>Dikarya</taxon>
        <taxon>Ascomycota</taxon>
        <taxon>Pezizomycotina</taxon>
        <taxon>Eurotiomycetes</taxon>
        <taxon>Eurotiomycetidae</taxon>
        <taxon>Eurotiales</taxon>
        <taxon>Aspergillaceae</taxon>
        <taxon>Penicillium</taxon>
    </lineage>
</organism>
<feature type="region of interest" description="Disordered" evidence="1">
    <location>
        <begin position="358"/>
        <end position="523"/>
    </location>
</feature>
<feature type="compositionally biased region" description="Polar residues" evidence="1">
    <location>
        <begin position="562"/>
        <end position="592"/>
    </location>
</feature>
<feature type="region of interest" description="Disordered" evidence="1">
    <location>
        <begin position="140"/>
        <end position="237"/>
    </location>
</feature>
<dbReference type="EMBL" id="MDYP01000001">
    <property type="protein sequence ID" value="OQE12387.1"/>
    <property type="molecule type" value="Genomic_DNA"/>
</dbReference>
<reference evidence="4" key="1">
    <citation type="journal article" date="2017" name="Nat. Microbiol.">
        <title>Global analysis of biosynthetic gene clusters reveals vast potential of secondary metabolite production in Penicillium species.</title>
        <authorList>
            <person name="Nielsen J.C."/>
            <person name="Grijseels S."/>
            <person name="Prigent S."/>
            <person name="Ji B."/>
            <person name="Dainat J."/>
            <person name="Nielsen K.F."/>
            <person name="Frisvad J.C."/>
            <person name="Workman M."/>
            <person name="Nielsen J."/>
        </authorList>
    </citation>
    <scope>NUCLEOTIDE SEQUENCE [LARGE SCALE GENOMIC DNA]</scope>
    <source>
        <strain evidence="4">IBT 29486</strain>
    </source>
</reference>
<dbReference type="InterPro" id="IPR019607">
    <property type="entry name" value="Putative_zinc-finger_domain"/>
</dbReference>
<protein>
    <recommendedName>
        <fullName evidence="2">Putative zinc-finger domain-containing protein</fullName>
    </recommendedName>
</protein>
<evidence type="ECO:0000256" key="1">
    <source>
        <dbReference type="SAM" id="MobiDB-lite"/>
    </source>
</evidence>
<dbReference type="GO" id="GO:0005634">
    <property type="term" value="C:nucleus"/>
    <property type="evidence" value="ECO:0007669"/>
    <property type="project" value="TreeGrafter"/>
</dbReference>
<evidence type="ECO:0000313" key="3">
    <source>
        <dbReference type="EMBL" id="OQE12387.1"/>
    </source>
</evidence>
<feature type="compositionally biased region" description="Polar residues" evidence="1">
    <location>
        <begin position="741"/>
        <end position="758"/>
    </location>
</feature>
<feature type="compositionally biased region" description="Basic and acidic residues" evidence="1">
    <location>
        <begin position="723"/>
        <end position="732"/>
    </location>
</feature>
<feature type="compositionally biased region" description="Basic and acidic residues" evidence="1">
    <location>
        <begin position="140"/>
        <end position="151"/>
    </location>
</feature>
<dbReference type="Proteomes" id="UP000191518">
    <property type="component" value="Unassembled WGS sequence"/>
</dbReference>
<feature type="compositionally biased region" description="Low complexity" evidence="1">
    <location>
        <begin position="328"/>
        <end position="342"/>
    </location>
</feature>
<keyword evidence="4" id="KW-1185">Reference proteome</keyword>